<evidence type="ECO:0000256" key="2">
    <source>
        <dbReference type="ARBA" id="ARBA00022694"/>
    </source>
</evidence>
<feature type="binding site" evidence="4 6">
    <location>
        <position position="110"/>
    </location>
    <ligand>
        <name>substrate</name>
    </ligand>
</feature>
<keyword evidence="2 4" id="KW-0819">tRNA processing</keyword>
<dbReference type="NCBIfam" id="TIGR00071">
    <property type="entry name" value="hisT_truA"/>
    <property type="match status" value="1"/>
</dbReference>
<dbReference type="GO" id="GO:0031119">
    <property type="term" value="P:tRNA pseudouridine synthesis"/>
    <property type="evidence" value="ECO:0007669"/>
    <property type="project" value="UniProtKB-UniRule"/>
</dbReference>
<comment type="catalytic activity">
    <reaction evidence="4 7">
        <text>uridine(38/39/40) in tRNA = pseudouridine(38/39/40) in tRNA</text>
        <dbReference type="Rhea" id="RHEA:22376"/>
        <dbReference type="Rhea" id="RHEA-COMP:10085"/>
        <dbReference type="Rhea" id="RHEA-COMP:10087"/>
        <dbReference type="ChEBI" id="CHEBI:65314"/>
        <dbReference type="ChEBI" id="CHEBI:65315"/>
        <dbReference type="EC" id="5.4.99.12"/>
    </reaction>
</comment>
<dbReference type="GO" id="GO:0160147">
    <property type="term" value="F:tRNA pseudouridine(38-40) synthase activity"/>
    <property type="evidence" value="ECO:0007669"/>
    <property type="project" value="UniProtKB-EC"/>
</dbReference>
<dbReference type="GO" id="GO:0003723">
    <property type="term" value="F:RNA binding"/>
    <property type="evidence" value="ECO:0007669"/>
    <property type="project" value="InterPro"/>
</dbReference>
<feature type="active site" description="Nucleophile" evidence="4 5">
    <location>
        <position position="52"/>
    </location>
</feature>
<dbReference type="EMBL" id="CP007452">
    <property type="protein sequence ID" value="AHM55524.1"/>
    <property type="molecule type" value="Genomic_DNA"/>
</dbReference>
<dbReference type="RefSeq" id="WP_025434568.1">
    <property type="nucleotide sequence ID" value="NZ_CP007452.1"/>
</dbReference>
<protein>
    <recommendedName>
        <fullName evidence="4">tRNA pseudouridine synthase A</fullName>
        <ecNumber evidence="4">5.4.99.12</ecNumber>
    </recommendedName>
    <alternativeName>
        <fullName evidence="4">tRNA pseudouridine(38-40) synthase</fullName>
    </alternativeName>
    <alternativeName>
        <fullName evidence="4">tRNA pseudouridylate synthase I</fullName>
    </alternativeName>
    <alternativeName>
        <fullName evidence="4">tRNA-uridine isomerase I</fullName>
    </alternativeName>
</protein>
<dbReference type="PATRIC" id="fig|1286171.3.peg.157"/>
<dbReference type="eggNOG" id="COG0101">
    <property type="taxonomic scope" value="Bacteria"/>
</dbReference>
<evidence type="ECO:0000259" key="8">
    <source>
        <dbReference type="Pfam" id="PF01416"/>
    </source>
</evidence>
<dbReference type="STRING" id="1286171.EAL2_c01910"/>
<gene>
    <name evidence="4 9" type="primary">truA</name>
    <name evidence="9" type="ORF">EAL2_c01910</name>
</gene>
<evidence type="ECO:0000256" key="1">
    <source>
        <dbReference type="ARBA" id="ARBA00009375"/>
    </source>
</evidence>
<dbReference type="PANTHER" id="PTHR11142:SF0">
    <property type="entry name" value="TRNA PSEUDOURIDINE SYNTHASE-LIKE 1"/>
    <property type="match status" value="1"/>
</dbReference>
<organism evidence="9 10">
    <name type="scientific">Peptoclostridium acidaminophilum DSM 3953</name>
    <dbReference type="NCBI Taxonomy" id="1286171"/>
    <lineage>
        <taxon>Bacteria</taxon>
        <taxon>Bacillati</taxon>
        <taxon>Bacillota</taxon>
        <taxon>Clostridia</taxon>
        <taxon>Peptostreptococcales</taxon>
        <taxon>Peptoclostridiaceae</taxon>
        <taxon>Peptoclostridium</taxon>
    </lineage>
</organism>
<dbReference type="KEGG" id="eac:EAL2_c01910"/>
<dbReference type="PIRSF" id="PIRSF001430">
    <property type="entry name" value="tRNA_psdUrid_synth"/>
    <property type="match status" value="1"/>
</dbReference>
<dbReference type="Pfam" id="PF01416">
    <property type="entry name" value="PseudoU_synth_1"/>
    <property type="match status" value="2"/>
</dbReference>
<evidence type="ECO:0000313" key="9">
    <source>
        <dbReference type="EMBL" id="AHM55524.1"/>
    </source>
</evidence>
<keyword evidence="10" id="KW-1185">Reference proteome</keyword>
<comment type="subunit">
    <text evidence="4">Homodimer.</text>
</comment>
<dbReference type="InterPro" id="IPR001406">
    <property type="entry name" value="PsdUridine_synth_TruA"/>
</dbReference>
<dbReference type="Proteomes" id="UP000019591">
    <property type="component" value="Chromosome"/>
</dbReference>
<evidence type="ECO:0000313" key="10">
    <source>
        <dbReference type="Proteomes" id="UP000019591"/>
    </source>
</evidence>
<feature type="domain" description="Pseudouridine synthase I TruA alpha/beta" evidence="8">
    <location>
        <begin position="9"/>
        <end position="103"/>
    </location>
</feature>
<name>W8T1B9_PEPAC</name>
<dbReference type="InterPro" id="IPR020094">
    <property type="entry name" value="TruA/RsuA/RluB/E/F_N"/>
</dbReference>
<dbReference type="HOGENOM" id="CLU_014673_0_1_9"/>
<dbReference type="OrthoDB" id="9811823at2"/>
<reference evidence="9 10" key="1">
    <citation type="journal article" date="2014" name="Genome Announc.">
        <title>Complete Genome Sequence of Amino Acid-Utilizing Eubacterium acidaminophilum al-2 (DSM 3953).</title>
        <authorList>
            <person name="Poehlein A."/>
            <person name="Andreesen J.R."/>
            <person name="Daniel R."/>
        </authorList>
    </citation>
    <scope>NUCLEOTIDE SEQUENCE [LARGE SCALE GENOMIC DNA]</scope>
    <source>
        <strain evidence="9 10">DSM 3953</strain>
    </source>
</reference>
<dbReference type="PANTHER" id="PTHR11142">
    <property type="entry name" value="PSEUDOURIDYLATE SYNTHASE"/>
    <property type="match status" value="1"/>
</dbReference>
<comment type="similarity">
    <text evidence="1 4 7">Belongs to the tRNA pseudouridine synthase TruA family.</text>
</comment>
<dbReference type="InterPro" id="IPR020095">
    <property type="entry name" value="PsdUridine_synth_TruA_C"/>
</dbReference>
<dbReference type="CDD" id="cd02570">
    <property type="entry name" value="PseudoU_synth_EcTruA"/>
    <property type="match status" value="1"/>
</dbReference>
<keyword evidence="3 4" id="KW-0413">Isomerase</keyword>
<dbReference type="InterPro" id="IPR020097">
    <property type="entry name" value="PsdUridine_synth_TruA_a/b_dom"/>
</dbReference>
<evidence type="ECO:0000256" key="5">
    <source>
        <dbReference type="PIRSR" id="PIRSR001430-1"/>
    </source>
</evidence>
<evidence type="ECO:0000256" key="3">
    <source>
        <dbReference type="ARBA" id="ARBA00023235"/>
    </source>
</evidence>
<evidence type="ECO:0000256" key="4">
    <source>
        <dbReference type="HAMAP-Rule" id="MF_00171"/>
    </source>
</evidence>
<dbReference type="InterPro" id="IPR020103">
    <property type="entry name" value="PsdUridine_synth_cat_dom_sf"/>
</dbReference>
<comment type="function">
    <text evidence="4">Formation of pseudouridine at positions 38, 39 and 40 in the anticodon stem and loop of transfer RNAs.</text>
</comment>
<dbReference type="Gene3D" id="3.30.70.580">
    <property type="entry name" value="Pseudouridine synthase I, catalytic domain, N-terminal subdomain"/>
    <property type="match status" value="1"/>
</dbReference>
<dbReference type="HAMAP" id="MF_00171">
    <property type="entry name" value="TruA"/>
    <property type="match status" value="1"/>
</dbReference>
<sequence length="244" mass="27000">MKNLRLILEYRGTRYAGWQKQNNAVTIQGKLEEAIEKITGERPKIYSSSRTDAGVHALGLCVSFKTSTKVPMEKLPLALNSVLPHDIAVVSAAEADMDFHARFSAKGKKYIYKIHSRAARSPIHRGFAWHVPRRLDFEAMQEAAAHFVGKHDFSAFKSTGGSENTSIRTIHSAELIKSGDILELHISGDGFLYNMVRIIAGTLVYVGLGKIEPQEIPDIISSGDRTRAGKTAPPEGLFLSEVYY</sequence>
<proteinExistence type="inferred from homology"/>
<accession>W8T1B9</accession>
<dbReference type="EC" id="5.4.99.12" evidence="4"/>
<feature type="domain" description="Pseudouridine synthase I TruA alpha/beta" evidence="8">
    <location>
        <begin position="143"/>
        <end position="244"/>
    </location>
</feature>
<dbReference type="SUPFAM" id="SSF55120">
    <property type="entry name" value="Pseudouridine synthase"/>
    <property type="match status" value="1"/>
</dbReference>
<dbReference type="FunFam" id="3.30.70.580:FF:000001">
    <property type="entry name" value="tRNA pseudouridine synthase A"/>
    <property type="match status" value="1"/>
</dbReference>
<dbReference type="Gene3D" id="3.30.70.660">
    <property type="entry name" value="Pseudouridine synthase I, catalytic domain, C-terminal subdomain"/>
    <property type="match status" value="1"/>
</dbReference>
<evidence type="ECO:0000256" key="6">
    <source>
        <dbReference type="PIRSR" id="PIRSR001430-2"/>
    </source>
</evidence>
<dbReference type="AlphaFoldDB" id="W8T1B9"/>
<evidence type="ECO:0000256" key="7">
    <source>
        <dbReference type="RuleBase" id="RU003792"/>
    </source>
</evidence>
<comment type="caution">
    <text evidence="4">Lacks conserved residue(s) required for the propagation of feature annotation.</text>
</comment>